<comment type="caution">
    <text evidence="1">The sequence shown here is derived from an EMBL/GenBank/DDBJ whole genome shotgun (WGS) entry which is preliminary data.</text>
</comment>
<dbReference type="Pfam" id="PF13557">
    <property type="entry name" value="Phenol_MetA_deg"/>
    <property type="match status" value="1"/>
</dbReference>
<accession>A0A832J2A4</accession>
<organism evidence="1">
    <name type="scientific">Candidatus Tenderia electrophaga</name>
    <dbReference type="NCBI Taxonomy" id="1748243"/>
    <lineage>
        <taxon>Bacteria</taxon>
        <taxon>Pseudomonadati</taxon>
        <taxon>Pseudomonadota</taxon>
        <taxon>Gammaproteobacteria</taxon>
        <taxon>Candidatus Tenderiales</taxon>
        <taxon>Candidatus Tenderiaceae</taxon>
        <taxon>Candidatus Tenderia</taxon>
    </lineage>
</organism>
<dbReference type="InterPro" id="IPR025737">
    <property type="entry name" value="FApF"/>
</dbReference>
<evidence type="ECO:0000313" key="1">
    <source>
        <dbReference type="EMBL" id="HHJ80170.1"/>
    </source>
</evidence>
<dbReference type="EMBL" id="DRNF01000063">
    <property type="protein sequence ID" value="HHJ80170.1"/>
    <property type="molecule type" value="Genomic_DNA"/>
</dbReference>
<reference evidence="1" key="1">
    <citation type="journal article" date="2020" name="mSystems">
        <title>Genome- and Community-Level Interaction Insights into Carbon Utilization and Element Cycling Functions of Hydrothermarchaeota in Hydrothermal Sediment.</title>
        <authorList>
            <person name="Zhou Z."/>
            <person name="Liu Y."/>
            <person name="Xu W."/>
            <person name="Pan J."/>
            <person name="Luo Z.H."/>
            <person name="Li M."/>
        </authorList>
    </citation>
    <scope>NUCLEOTIDE SEQUENCE [LARGE SCALE GENOMIC DNA]</scope>
    <source>
        <strain evidence="1">HyVt-505</strain>
    </source>
</reference>
<protein>
    <submittedName>
        <fullName evidence="1">Transporter</fullName>
    </submittedName>
</protein>
<dbReference type="AlphaFoldDB" id="A0A832J2A4"/>
<proteinExistence type="predicted"/>
<dbReference type="Proteomes" id="UP000885832">
    <property type="component" value="Unassembled WGS sequence"/>
</dbReference>
<sequence length="235" mass="25772">MDINLMLQYNNFKGFKDNGDQYASDCFTATPAVKGNPGTANCISPTKESPGFGDMLVTGRYRFFNDGESQWTSVFGVILPTGKITNKTDNGEIIGTHNQPGSGAITFQGGVAYSGHLTEKVAIDADMIYRFGTQGAKQFRSGNSWQFDVATSFAHHSSIVPVLELNGIFFDQDLENDEIKKNSGGDVVYLSPGISFSINKKQGFYTNVSYPVYQELTGISNDEKYRWSVGWSTAL</sequence>
<gene>
    <name evidence="1" type="ORF">ENJ65_00890</name>
</gene>
<name>A0A832J2A4_9GAMM</name>